<proteinExistence type="predicted"/>
<accession>A0ABC9EKV4</accession>
<evidence type="ECO:0008006" key="6">
    <source>
        <dbReference type="Google" id="ProtNLM"/>
    </source>
</evidence>
<dbReference type="EMBL" id="OZ075114">
    <property type="protein sequence ID" value="CAL5059118.1"/>
    <property type="molecule type" value="Genomic_DNA"/>
</dbReference>
<dbReference type="InterPro" id="IPR036047">
    <property type="entry name" value="F-box-like_dom_sf"/>
</dbReference>
<evidence type="ECO:0000313" key="5">
    <source>
        <dbReference type="Proteomes" id="UP001497457"/>
    </source>
</evidence>
<dbReference type="AlphaFoldDB" id="A0ABC9EKV4"/>
<name>A0ABC9EKV4_9POAL</name>
<keyword evidence="5" id="KW-1185">Reference proteome</keyword>
<dbReference type="Pfam" id="PF12937">
    <property type="entry name" value="F-box-like"/>
    <property type="match status" value="1"/>
</dbReference>
<dbReference type="SUPFAM" id="SSF50965">
    <property type="entry name" value="Galactose oxidase, central domain"/>
    <property type="match status" value="1"/>
</dbReference>
<reference evidence="4 5" key="2">
    <citation type="submission" date="2024-10" db="EMBL/GenBank/DDBJ databases">
        <authorList>
            <person name="Ryan C."/>
        </authorList>
    </citation>
    <scope>NUCLEOTIDE SEQUENCE [LARGE SCALE GENOMIC DNA]</scope>
</reference>
<dbReference type="InterPro" id="IPR056594">
    <property type="entry name" value="AT5G49610-like_b-prop"/>
</dbReference>
<feature type="region of interest" description="Disordered" evidence="1">
    <location>
        <begin position="1"/>
        <end position="20"/>
    </location>
</feature>
<dbReference type="InterPro" id="IPR011043">
    <property type="entry name" value="Gal_Oxase/kelch_b-propeller"/>
</dbReference>
<feature type="domain" description="F-box protein AT5G49610-like beta-propeller" evidence="3">
    <location>
        <begin position="110"/>
        <end position="350"/>
    </location>
</feature>
<feature type="compositionally biased region" description="Pro residues" evidence="1">
    <location>
        <begin position="9"/>
        <end position="18"/>
    </location>
</feature>
<organism evidence="4 5">
    <name type="scientific">Urochloa decumbens</name>
    <dbReference type="NCBI Taxonomy" id="240449"/>
    <lineage>
        <taxon>Eukaryota</taxon>
        <taxon>Viridiplantae</taxon>
        <taxon>Streptophyta</taxon>
        <taxon>Embryophyta</taxon>
        <taxon>Tracheophyta</taxon>
        <taxon>Spermatophyta</taxon>
        <taxon>Magnoliopsida</taxon>
        <taxon>Liliopsida</taxon>
        <taxon>Poales</taxon>
        <taxon>Poaceae</taxon>
        <taxon>PACMAD clade</taxon>
        <taxon>Panicoideae</taxon>
        <taxon>Panicodae</taxon>
        <taxon>Paniceae</taxon>
        <taxon>Melinidinae</taxon>
        <taxon>Urochloa</taxon>
    </lineage>
</organism>
<evidence type="ECO:0000313" key="4">
    <source>
        <dbReference type="EMBL" id="CAL5059118.1"/>
    </source>
</evidence>
<evidence type="ECO:0000256" key="1">
    <source>
        <dbReference type="SAM" id="MobiDB-lite"/>
    </source>
</evidence>
<dbReference type="Pfam" id="PF23635">
    <property type="entry name" value="Beta-prop_AT5G49610-like"/>
    <property type="match status" value="1"/>
</dbReference>
<dbReference type="Proteomes" id="UP001497457">
    <property type="component" value="Chromosome 4rd"/>
</dbReference>
<gene>
    <name evidence="4" type="ORF">URODEC1_LOCUS96479</name>
</gene>
<dbReference type="PANTHER" id="PTHR32133">
    <property type="entry name" value="OS07G0120400 PROTEIN"/>
    <property type="match status" value="1"/>
</dbReference>
<dbReference type="PANTHER" id="PTHR32133:SF380">
    <property type="entry name" value="OS10G0137700 PROTEIN"/>
    <property type="match status" value="1"/>
</dbReference>
<dbReference type="Gene3D" id="1.20.1280.50">
    <property type="match status" value="1"/>
</dbReference>
<dbReference type="InterPro" id="IPR001810">
    <property type="entry name" value="F-box_dom"/>
</dbReference>
<dbReference type="SUPFAM" id="SSF81383">
    <property type="entry name" value="F-box domain"/>
    <property type="match status" value="1"/>
</dbReference>
<sequence length="393" mass="43524">MARRGRPSSPAPTPPPPPDNDDILSEILLRLAPAPSSLPRASLVCKRWRRLVTDPAFLRRFRARHRRGAPLLGFFTDGKRVRGVLFTPTLEPPDRLPRGCFSFQPADEWRILSCRHGLVLLIHSEQLQVLVWDPVTGDQRRIAVPPGLLTREGMMVIDGAVLRATGDVHGGTDTQSSTFQVVLLCSELEFSRAFACVYSSENGVWSDPLSISYPPMFVTNIPSALVGSSLYWYLIGDSAAILEFDLDRQRLALIDMPYGYEMPFNFCLIPADGGVLGFLCVSNHDVYLWKRTTDGGGAAVWVLDRTIELNNLLPLSSHEALKIHGFAEDGKVLLIGTTDCIFTIQLESMKFARFSIHLASLNSSICHPFSSVYTSGMGLGDEQENELLLDTSH</sequence>
<reference evidence="5" key="1">
    <citation type="submission" date="2024-06" db="EMBL/GenBank/DDBJ databases">
        <authorList>
            <person name="Ryan C."/>
        </authorList>
    </citation>
    <scope>NUCLEOTIDE SEQUENCE [LARGE SCALE GENOMIC DNA]</scope>
</reference>
<feature type="domain" description="F-box" evidence="2">
    <location>
        <begin position="21"/>
        <end position="61"/>
    </location>
</feature>
<protein>
    <recommendedName>
        <fullName evidence="6">F-box domain-containing protein</fullName>
    </recommendedName>
</protein>
<evidence type="ECO:0000259" key="3">
    <source>
        <dbReference type="Pfam" id="PF23635"/>
    </source>
</evidence>
<evidence type="ECO:0000259" key="2">
    <source>
        <dbReference type="Pfam" id="PF12937"/>
    </source>
</evidence>